<evidence type="ECO:0000313" key="3">
    <source>
        <dbReference type="Proteomes" id="UP001295794"/>
    </source>
</evidence>
<proteinExistence type="predicted"/>
<organism evidence="2 3">
    <name type="scientific">Mycena citricolor</name>
    <dbReference type="NCBI Taxonomy" id="2018698"/>
    <lineage>
        <taxon>Eukaryota</taxon>
        <taxon>Fungi</taxon>
        <taxon>Dikarya</taxon>
        <taxon>Basidiomycota</taxon>
        <taxon>Agaricomycotina</taxon>
        <taxon>Agaricomycetes</taxon>
        <taxon>Agaricomycetidae</taxon>
        <taxon>Agaricales</taxon>
        <taxon>Marasmiineae</taxon>
        <taxon>Mycenaceae</taxon>
        <taxon>Mycena</taxon>
    </lineage>
</organism>
<dbReference type="Proteomes" id="UP001295794">
    <property type="component" value="Unassembled WGS sequence"/>
</dbReference>
<comment type="caution">
    <text evidence="2">The sequence shown here is derived from an EMBL/GenBank/DDBJ whole genome shotgun (WGS) entry which is preliminary data.</text>
</comment>
<feature type="region of interest" description="Disordered" evidence="1">
    <location>
        <begin position="20"/>
        <end position="54"/>
    </location>
</feature>
<sequence>MRIRQIWNIAVSTASTCFGGQARMDSERRSSKEAPPASKGSPSSRWTKRRWKRTQPTLCTRSLRSWKVNIRPSFDAQESGPRRFFFFRCSLL</sequence>
<gene>
    <name evidence="2" type="ORF">MYCIT1_LOCUS28637</name>
</gene>
<accession>A0AAD2HQE3</accession>
<keyword evidence="3" id="KW-1185">Reference proteome</keyword>
<evidence type="ECO:0000313" key="2">
    <source>
        <dbReference type="EMBL" id="CAK5278928.1"/>
    </source>
</evidence>
<protein>
    <submittedName>
        <fullName evidence="2">Uncharacterized protein</fullName>
    </submittedName>
</protein>
<dbReference type="EMBL" id="CAVNYO010000432">
    <property type="protein sequence ID" value="CAK5278928.1"/>
    <property type="molecule type" value="Genomic_DNA"/>
</dbReference>
<name>A0AAD2HQE3_9AGAR</name>
<dbReference type="AlphaFoldDB" id="A0AAD2HQE3"/>
<evidence type="ECO:0000256" key="1">
    <source>
        <dbReference type="SAM" id="MobiDB-lite"/>
    </source>
</evidence>
<reference evidence="2" key="1">
    <citation type="submission" date="2023-11" db="EMBL/GenBank/DDBJ databases">
        <authorList>
            <person name="De Vega J J."/>
            <person name="De Vega J J."/>
        </authorList>
    </citation>
    <scope>NUCLEOTIDE SEQUENCE</scope>
</reference>